<dbReference type="InterPro" id="IPR057493">
    <property type="entry name" value="PH_RdRP-assoc"/>
</dbReference>
<keyword evidence="6" id="KW-0694">RNA-binding</keyword>
<dbReference type="PROSITE" id="PS51192">
    <property type="entry name" value="HELICASE_ATP_BIND_1"/>
    <property type="match status" value="1"/>
</dbReference>
<comment type="similarity">
    <text evidence="1">Belongs to the RdRP family.</text>
</comment>
<dbReference type="EC" id="2.7.7.48" evidence="2"/>
<dbReference type="InterPro" id="IPR001650">
    <property type="entry name" value="Helicase_C-like"/>
</dbReference>
<dbReference type="GO" id="GO:0031380">
    <property type="term" value="C:nuclear RNA-directed RNA polymerase complex"/>
    <property type="evidence" value="ECO:0007669"/>
    <property type="project" value="TreeGrafter"/>
</dbReference>
<dbReference type="GO" id="GO:0005524">
    <property type="term" value="F:ATP binding"/>
    <property type="evidence" value="ECO:0007669"/>
    <property type="project" value="InterPro"/>
</dbReference>
<evidence type="ECO:0000256" key="9">
    <source>
        <dbReference type="SAM" id="MobiDB-lite"/>
    </source>
</evidence>
<feature type="region of interest" description="Disordered" evidence="9">
    <location>
        <begin position="2534"/>
        <end position="2555"/>
    </location>
</feature>
<dbReference type="SUPFAM" id="SSF52540">
    <property type="entry name" value="P-loop containing nucleoside triphosphate hydrolases"/>
    <property type="match status" value="1"/>
</dbReference>
<dbReference type="InterPro" id="IPR043519">
    <property type="entry name" value="NT_sf"/>
</dbReference>
<feature type="region of interest" description="Disordered" evidence="9">
    <location>
        <begin position="1030"/>
        <end position="1055"/>
    </location>
</feature>
<dbReference type="Gene3D" id="1.10.1410.10">
    <property type="match status" value="1"/>
</dbReference>
<dbReference type="Proteomes" id="UP001159428">
    <property type="component" value="Unassembled WGS sequence"/>
</dbReference>
<comment type="catalytic activity">
    <reaction evidence="8">
        <text>RNA(n) + a ribonucleoside 5'-triphosphate = RNA(n+1) + diphosphate</text>
        <dbReference type="Rhea" id="RHEA:21248"/>
        <dbReference type="Rhea" id="RHEA-COMP:14527"/>
        <dbReference type="Rhea" id="RHEA-COMP:17342"/>
        <dbReference type="ChEBI" id="CHEBI:33019"/>
        <dbReference type="ChEBI" id="CHEBI:61557"/>
        <dbReference type="ChEBI" id="CHEBI:140395"/>
        <dbReference type="EC" id="2.7.7.48"/>
    </reaction>
</comment>
<feature type="domain" description="Helicase ATP-binding" evidence="10">
    <location>
        <begin position="175"/>
        <end position="356"/>
    </location>
</feature>
<keyword evidence="13" id="KW-1185">Reference proteome</keyword>
<evidence type="ECO:0000256" key="8">
    <source>
        <dbReference type="ARBA" id="ARBA00048744"/>
    </source>
</evidence>
<dbReference type="GO" id="GO:0003677">
    <property type="term" value="F:DNA binding"/>
    <property type="evidence" value="ECO:0007669"/>
    <property type="project" value="InterPro"/>
</dbReference>
<reference evidence="12 13" key="1">
    <citation type="submission" date="2022-05" db="EMBL/GenBank/DDBJ databases">
        <authorList>
            <consortium name="Genoscope - CEA"/>
            <person name="William W."/>
        </authorList>
    </citation>
    <scope>NUCLEOTIDE SEQUENCE [LARGE SCALE GENOMIC DNA]</scope>
</reference>
<dbReference type="EMBL" id="CALNXJ010000013">
    <property type="protein sequence ID" value="CAH3112469.1"/>
    <property type="molecule type" value="Genomic_DNA"/>
</dbReference>
<keyword evidence="4" id="KW-0808">Transferase</keyword>
<proteinExistence type="inferred from homology"/>
<gene>
    <name evidence="12" type="ORF">PMEA_00005181</name>
</gene>
<dbReference type="Pfam" id="PF25359">
    <property type="entry name" value="PH_met_RdRP"/>
    <property type="match status" value="1"/>
</dbReference>
<evidence type="ECO:0000256" key="3">
    <source>
        <dbReference type="ARBA" id="ARBA00022484"/>
    </source>
</evidence>
<dbReference type="Gene3D" id="3.30.460.10">
    <property type="entry name" value="Beta Polymerase, domain 2"/>
    <property type="match status" value="1"/>
</dbReference>
<evidence type="ECO:0000256" key="5">
    <source>
        <dbReference type="ARBA" id="ARBA00022695"/>
    </source>
</evidence>
<feature type="compositionally biased region" description="Basic and acidic residues" evidence="9">
    <location>
        <begin position="2539"/>
        <end position="2548"/>
    </location>
</feature>
<dbReference type="Pfam" id="PF05183">
    <property type="entry name" value="RdRP"/>
    <property type="match status" value="1"/>
</dbReference>
<dbReference type="PANTHER" id="PTHR23079:SF55">
    <property type="entry name" value="RNA-DIRECTED RNA POLYMERASE"/>
    <property type="match status" value="1"/>
</dbReference>
<dbReference type="InterPro" id="IPR057596">
    <property type="entry name" value="RDRP_core"/>
</dbReference>
<evidence type="ECO:0000256" key="6">
    <source>
        <dbReference type="ARBA" id="ARBA00022884"/>
    </source>
</evidence>
<keyword evidence="5" id="KW-0548">Nucleotidyltransferase</keyword>
<comment type="caution">
    <text evidence="12">The sequence shown here is derived from an EMBL/GenBank/DDBJ whole genome shotgun (WGS) entry which is preliminary data.</text>
</comment>
<name>A0AAU9WHC0_9CNID</name>
<dbReference type="InterPro" id="IPR058752">
    <property type="entry name" value="RDRP_C_head"/>
</dbReference>
<dbReference type="PANTHER" id="PTHR23079">
    <property type="entry name" value="RNA-DEPENDENT RNA POLYMERASE"/>
    <property type="match status" value="1"/>
</dbReference>
<feature type="domain" description="Helicase C-terminal" evidence="11">
    <location>
        <begin position="535"/>
        <end position="702"/>
    </location>
</feature>
<accession>A0AAU9WHC0</accession>
<evidence type="ECO:0000256" key="7">
    <source>
        <dbReference type="ARBA" id="ARBA00023158"/>
    </source>
</evidence>
<dbReference type="Pfam" id="PF22600">
    <property type="entry name" value="MTPAP-like_central"/>
    <property type="match status" value="1"/>
</dbReference>
<organism evidence="12 13">
    <name type="scientific">Pocillopora meandrina</name>
    <dbReference type="NCBI Taxonomy" id="46732"/>
    <lineage>
        <taxon>Eukaryota</taxon>
        <taxon>Metazoa</taxon>
        <taxon>Cnidaria</taxon>
        <taxon>Anthozoa</taxon>
        <taxon>Hexacorallia</taxon>
        <taxon>Scleractinia</taxon>
        <taxon>Astrocoeniina</taxon>
        <taxon>Pocilloporidae</taxon>
        <taxon>Pocillopora</taxon>
    </lineage>
</organism>
<dbReference type="Pfam" id="PF04851">
    <property type="entry name" value="ResIII"/>
    <property type="match status" value="1"/>
</dbReference>
<evidence type="ECO:0000259" key="11">
    <source>
        <dbReference type="PROSITE" id="PS51194"/>
    </source>
</evidence>
<evidence type="ECO:0000256" key="2">
    <source>
        <dbReference type="ARBA" id="ARBA00012494"/>
    </source>
</evidence>
<evidence type="ECO:0000313" key="13">
    <source>
        <dbReference type="Proteomes" id="UP001159428"/>
    </source>
</evidence>
<dbReference type="InterPro" id="IPR054708">
    <property type="entry name" value="MTPAP-like_central"/>
</dbReference>
<sequence>MAYRGCLTLYCGHCNTGLATVDILMLATVPPSATHMAIKKEKEEEAYKTLRKIPNPDAKKASFSPYKILCKQCNDYVGTVSIVHENTLICFKIENVYFKKGYEEIRGKRLKHIKDKLLRYGLEVVNISQLQLPDAIEQNETPSEPLIYCDVRNGLTTEQVLSFTKQIPREYQQEMFLDALRGNTLVYLPTGSGKTLIAAMVLSCMKKLNPNKLMVFLVDRIPLVYQQRDYIKSQVPDLRVEILAGDVGRFPGDKSRWIATVQALAENKIDLLVLTHQILLNLMASDPVVVRMSDISVLVFDEAHHCLGNHCYNQVMRDFYSVTSDKFKPLVLALTASPASADTPQETSQKLKELLANLSACGRMPSRSTDLEVYWNRPDTEYQVVPLNTKQTVFESNVELYLNSLKELIEWEAKCPRALDKLQVLKHNYRGALRKLIERCHGDKSRVKGLALGEHAMHMLSVIEVNNILGNEYAVECLEECIRQLRMATSPLERLKKKLIGSLNALNVLESSIKDLRRVSNFFAFSDRYQHLTMELRKFILRVEKDETSRGIIFVKMRRTAHKLCERLQKETEICKTLNPAFLVGHGRGSDGMDWRGEQEEILKKLRSGEVKLLVSTSVLEEGLDVPVCNLVIRFDSALTVRGIVQSRGRASRRPDSRFVVICSDCKEQTNAFDAIKMEKNMEYAMRLQQYFIAPLQAESFGCEMKKPDLSQRSHPVEPPTMVCAEEEPQAEEEDDDVENEYSVEAMTIHERGESLASGGPRKRRKKRVPNVRIAIFNVVTDRNNNKEVSQLTEYFEKYFDVKSLAPETSEVVKDAESSAGEESTSDQSHSVILRLQLEPCEDQIFRKKEKFFTHIVQSWCSRPKAYRSETEKHWLYRDEPSQSQKYSKQVLVIKAEAINLGYFWNRAHFCIHWPFNSTKRMENIRVAFQHDLRTLLICFTMANPFSKWKADLYKLQIRYSELREFVLVDKRSSSSSQEVIISLRHPPRIYRAKNLIKKEQDDEENDFEDWYFDENDYDFDFDDDRGFSSEYSSDSEDDQTTSGVNRSSAESTQVKFEDDTEALLTSSDLARIDDVVNWERVTEIGDSGEAFGLCFAYNFTFKASEWQHVKEVLKSIARYDKKSFFVSMRKSVRRLPEVNISKELPFVVKYAAQCVLSSFPFARGRITTKFATLLRSKPEKTTLSALERLGTALNQNLFCDPEAQLEALLNQTNLNLGGFPKQLLPDQCAMIKRMVITPTRILYYTPEIMSKNRVLRNYNTNQFLCVNFRDEDFSRLSSAAGAIDNILERLKRILDSGVIAGGDRFLFLGSSNSQLRNHGCWFVRPSPRPEEIREWMGDFSRISCVATFMARMGQCFSTSMDAVGIDVSEGTNWEMDEDIETTNGSYCFSDGVGRISESLARQVAKKIAKNFLPSAIQVRFAGCKGVLTLDPRLPGNIAVFRPSMRKFESSHRRIEVLQTSRPQAVFLNHQLIILLSNLGIPDDVFMKLQRDMLDRLAGMLVNEQLASQQMTSGAKTGIAYMSLSQAGMQLTTEPFFKSLLVALYKERMQNLLSRARILLPPAEARLMIGVMDETGTLKPGEVFAQYSATSNDPDHEGEFSKSKKHILKGPVVITRNPCLHPGDVRQLTAVYAAQLVHLVDCVVFPNHGPRPHPSEMAGGDLDGDLYFVCWNKELLPKRKLFPPMNYEAPPKKKVHGPIQIHHMTEFVAEYIRFDQLGVIDNAHKAHADCDEGGVESSLCLKLAELHSLAVDAPKTGEWPEMPKEAKVLKFPDFMMKSDKPSYPSDKVLGKLYRECRAFKDSIGREVPRKKPHIDYALLVPHFQRYQDEAKELYEEYSNQLQTLMNLYGIETEAELLSGCFLKVHSRLGREKVEIADLVGQILTKIRESFRRRFFREFEVNEDIRGAEDVISEEMRRKASAWYYVAYSNKQSTDAAENVPDGTPSKQFLSFPWLVDDVMLSIRTESAFEEQESPSIVESINESVLKVFEKDRRVLLPCFEERLQKKNLISREIPGMSLALFGSSATLLFRTDSDLDLCVLNSVRIARRKGLDREEQIALLTKLHPIMKKLFKHARLVESAKVPVISCQNPSNYGGPLVKVTGDLSASWEGLLKAIVLSSYIRSYPGLLPVLRLLLSWGHVTGLAGHGVEAGIKSNELTFLLLMFCASKNLVQNFNMESVWERCLQISTGQVSDIVLIQEWRDVLASLPSLESSENEASVPITLGDEEIGEILLTFFQAYNSTLEAEIPQPFASLLGVAKLSELLDAEHLRLLKEHMQRAFHLLALYGDVEVLLTISASEIDRVIFLSEELSYAMAGSERHNAYELSKKTGARVTIRPSLPGSGFGLVLQAIGTESAVASVERALNAMATQALRNRAAIMSVCFVKEAKLMVIEGSLSDDDRITLVPYYGNRHPTHDSLALYVPMLINPRSDLRRIGAAFTRYEFQSFKEKFLTQVQMIERDFVPSIHGEMEFAVHFGRIYVLNIPKSFTEDTESPTVSVFQTNLSRGYKPRPSVLSTTPRNDKKYVKTLKSRKVKKRKNNEVGEDGKKAPNRKPSRSSFFTIVTSHEKIMGFLMQRGFLEEKSSESYLVEIHTDHEFCVLTDGAFNFLEIMYPKLRWCAVDVKRSWRENPEDHDITDLDGVETDVRFLLQTRHALRSEDIRGTAYEQYRDTLQPQHSAQASLMSLCS</sequence>
<dbReference type="GO" id="GO:0003723">
    <property type="term" value="F:RNA binding"/>
    <property type="evidence" value="ECO:0007669"/>
    <property type="project" value="UniProtKB-KW"/>
</dbReference>
<dbReference type="InterPro" id="IPR027417">
    <property type="entry name" value="P-loop_NTPase"/>
</dbReference>
<dbReference type="Gene3D" id="3.40.50.300">
    <property type="entry name" value="P-loop containing nucleotide triphosphate hydrolases"/>
    <property type="match status" value="2"/>
</dbReference>
<evidence type="ECO:0000256" key="4">
    <source>
        <dbReference type="ARBA" id="ARBA00022679"/>
    </source>
</evidence>
<dbReference type="Pfam" id="PF26253">
    <property type="entry name" value="RdRP_head"/>
    <property type="match status" value="1"/>
</dbReference>
<dbReference type="InterPro" id="IPR006935">
    <property type="entry name" value="Helicase/UvrB_N"/>
</dbReference>
<dbReference type="SMART" id="SM00487">
    <property type="entry name" value="DEXDc"/>
    <property type="match status" value="1"/>
</dbReference>
<feature type="compositionally biased region" description="Polar residues" evidence="9">
    <location>
        <begin position="1041"/>
        <end position="1055"/>
    </location>
</feature>
<evidence type="ECO:0000259" key="10">
    <source>
        <dbReference type="PROSITE" id="PS51192"/>
    </source>
</evidence>
<evidence type="ECO:0000313" key="12">
    <source>
        <dbReference type="EMBL" id="CAH3112469.1"/>
    </source>
</evidence>
<dbReference type="SUPFAM" id="SSF81301">
    <property type="entry name" value="Nucleotidyltransferase"/>
    <property type="match status" value="1"/>
</dbReference>
<dbReference type="InterPro" id="IPR014001">
    <property type="entry name" value="Helicase_ATP-bd"/>
</dbReference>
<evidence type="ECO:0000256" key="1">
    <source>
        <dbReference type="ARBA" id="ARBA00005762"/>
    </source>
</evidence>
<dbReference type="PROSITE" id="PS51194">
    <property type="entry name" value="HELICASE_CTER"/>
    <property type="match status" value="1"/>
</dbReference>
<keyword evidence="3" id="KW-0696">RNA-directed RNA polymerase</keyword>
<dbReference type="GO" id="GO:0030422">
    <property type="term" value="P:siRNA processing"/>
    <property type="evidence" value="ECO:0007669"/>
    <property type="project" value="TreeGrafter"/>
</dbReference>
<dbReference type="GO" id="GO:0003968">
    <property type="term" value="F:RNA-directed RNA polymerase activity"/>
    <property type="evidence" value="ECO:0007669"/>
    <property type="project" value="UniProtKB-KW"/>
</dbReference>
<dbReference type="GO" id="GO:0016787">
    <property type="term" value="F:hydrolase activity"/>
    <property type="evidence" value="ECO:0007669"/>
    <property type="project" value="InterPro"/>
</dbReference>
<keyword evidence="7" id="KW-0943">RNA-mediated gene silencing</keyword>
<protein>
    <recommendedName>
        <fullName evidence="2">RNA-directed RNA polymerase</fullName>
        <ecNumber evidence="2">2.7.7.48</ecNumber>
    </recommendedName>
</protein>
<dbReference type="Pfam" id="PF00271">
    <property type="entry name" value="Helicase_C"/>
    <property type="match status" value="1"/>
</dbReference>
<dbReference type="SMART" id="SM00490">
    <property type="entry name" value="HELICc"/>
    <property type="match status" value="1"/>
</dbReference>
<dbReference type="InterPro" id="IPR007855">
    <property type="entry name" value="RDRP"/>
</dbReference>